<dbReference type="Proteomes" id="UP000064525">
    <property type="component" value="Chromosome I"/>
</dbReference>
<dbReference type="KEGG" id="hty:BN2458_PEG1589"/>
<organism evidence="1 2">
    <name type="scientific">Helicobacter typhlonius</name>
    <dbReference type="NCBI Taxonomy" id="76936"/>
    <lineage>
        <taxon>Bacteria</taxon>
        <taxon>Pseudomonadati</taxon>
        <taxon>Campylobacterota</taxon>
        <taxon>Epsilonproteobacteria</taxon>
        <taxon>Campylobacterales</taxon>
        <taxon>Helicobacteraceae</taxon>
        <taxon>Helicobacter</taxon>
    </lineage>
</organism>
<reference evidence="2" key="1">
    <citation type="submission" date="2015-11" db="EMBL/GenBank/DDBJ databases">
        <authorList>
            <person name="Anvar S.Y."/>
        </authorList>
    </citation>
    <scope>NUCLEOTIDE SEQUENCE [LARGE SCALE GENOMIC DNA]</scope>
</reference>
<protein>
    <submittedName>
        <fullName evidence="1">Uncharacterized protein</fullName>
    </submittedName>
</protein>
<dbReference type="AlphaFoldDB" id="A0A0S4PVY8"/>
<sequence length="48" mass="5453">MLCGFGLTKQIESESTKYILLLAGHLSNIVLAQMPRLAYKSHKMQKIF</sequence>
<name>A0A0S4PVY8_9HELI</name>
<proteinExistence type="predicted"/>
<evidence type="ECO:0000313" key="1">
    <source>
        <dbReference type="EMBL" id="CUU40472.1"/>
    </source>
</evidence>
<evidence type="ECO:0000313" key="2">
    <source>
        <dbReference type="Proteomes" id="UP000064525"/>
    </source>
</evidence>
<dbReference type="EMBL" id="LN907858">
    <property type="protein sequence ID" value="CUU40472.1"/>
    <property type="molecule type" value="Genomic_DNA"/>
</dbReference>
<accession>A0A0S4PVY8</accession>
<gene>
    <name evidence="1" type="ORF">BN2458_PEG1589</name>
</gene>